<dbReference type="VEuPathDB" id="FungiDB:CXQ87_005061"/>
<keyword evidence="3" id="KW-0539">Nucleus</keyword>
<sequence length="926" mass="105132">MARTEQERHGIRIPGQLLDQIREKEGLNGEDSRFKNKRKRQEKPVSRKEKRKEERKLKKQKRSKQPQSHKDHKAGPLAAAKQKLQEKKKSHQPQDDPMAALKALKAKKGAPEATQKEVRVVKEDDIEEDLSGDDDDLDEDDFGGFEEEEESDPLAALAALKAKKNKTKEEVRVVKEDDLDDELSEGDFDDEDGFDEGMDEDVGDFDEKDLDSAGDDIDENDFDEEEPLEEEEDPLAKLKALKEKKNKKEKTSTNKEEKAGPEADFVDPMDNDIEYYAKKLGLKDGKKGKLSNEDDGLDDLLDGLDFVDQDGSEDAESDGFSVSDDFDSEASDSEDEPRRKENPFVAPTEAASDSESDQDEKPSKYIPPALRKKMALEKSAVSPEILALQKSLKSAINKLSETNIGAIANDINGLFLNNPRQEVTENLVNILLTSVIQQERLLDTFVYLHSALVVALYRSQGVDFGAYFVQTLIEKYDSYKSEGKKNKEILNVISLLSSVYAFHLVSSKLLYDLIKELIRDLSEETAEHLLKIVRTSGNQMRSDDPTSLKEIVLEVTKKANTLSKDQVSPRMQFLLETITSLKNNKLKNNNDATNQLALRLKKFLGTYSSSKLTDSLQVSLDDIRSVHTKGKWWLVGSAWKGNEDKNQGDLVNKEVMNDFLDSAEPNWLELAKAQRMNTDIRRAVFISIMSANDYVDAMTKLDKLALKRAQEREIPRILIHCAVVEPAWNPYYGVLASKLCDNHSYRKTFQFMLWDLIKGFDGAGDDEEEMDVFSGFDDDMEDDEKLKKILNLGRLFGYLFAEGSLALHLLRTVNFVTASNDTKLFLEVLFITFVDNVGRKSQVNAIGMGMSHKKSLHEQKFDDKVLIERILKAKEQPALLRGIQWFIGKRLRNSDFVTGKKQRKRVEWGINAMHDIIEEFAREAEF</sequence>
<feature type="compositionally biased region" description="Basic and acidic residues" evidence="4">
    <location>
        <begin position="167"/>
        <end position="176"/>
    </location>
</feature>
<dbReference type="PANTHER" id="PTHR18034:SF4">
    <property type="entry name" value="NUCLEOLAR MIF4G DOMAIN-CONTAINING PROTEIN 1"/>
    <property type="match status" value="1"/>
</dbReference>
<comment type="caution">
    <text evidence="6">The sequence shown here is derived from an EMBL/GenBank/DDBJ whole genome shotgun (WGS) entry which is preliminary data.</text>
</comment>
<dbReference type="EMBL" id="PKFP01000002">
    <property type="protein sequence ID" value="PVH14785.1"/>
    <property type="molecule type" value="Genomic_DNA"/>
</dbReference>
<feature type="compositionally biased region" description="Basic and acidic residues" evidence="4">
    <location>
        <begin position="1"/>
        <end position="10"/>
    </location>
</feature>
<keyword evidence="7" id="KW-1185">Reference proteome</keyword>
<feature type="compositionally biased region" description="Basic and acidic residues" evidence="4">
    <location>
        <begin position="42"/>
        <end position="56"/>
    </location>
</feature>
<name>A0A2V1AAU0_9ASCO</name>
<dbReference type="InterPro" id="IPR016024">
    <property type="entry name" value="ARM-type_fold"/>
</dbReference>
<gene>
    <name evidence="6" type="ORF">CXQ87_005061</name>
</gene>
<evidence type="ECO:0000313" key="7">
    <source>
        <dbReference type="Proteomes" id="UP000244406"/>
    </source>
</evidence>
<dbReference type="PANTHER" id="PTHR18034">
    <property type="entry name" value="CELL CYCLE CONTROL PROTEIN CWF22-RELATED"/>
    <property type="match status" value="1"/>
</dbReference>
<feature type="domain" description="MI" evidence="5">
    <location>
        <begin position="679"/>
        <end position="815"/>
    </location>
</feature>
<dbReference type="RefSeq" id="XP_025335725.1">
    <property type="nucleotide sequence ID" value="XM_025483490.1"/>
</dbReference>
<feature type="compositionally biased region" description="Acidic residues" evidence="4">
    <location>
        <begin position="324"/>
        <end position="335"/>
    </location>
</feature>
<dbReference type="AlphaFoldDB" id="A0A2V1AAU0"/>
<dbReference type="GO" id="GO:0042274">
    <property type="term" value="P:ribosomal small subunit biogenesis"/>
    <property type="evidence" value="ECO:0007669"/>
    <property type="project" value="TreeGrafter"/>
</dbReference>
<feature type="compositionally biased region" description="Basic and acidic residues" evidence="4">
    <location>
        <begin position="114"/>
        <end position="123"/>
    </location>
</feature>
<dbReference type="Proteomes" id="UP000244406">
    <property type="component" value="Unassembled WGS sequence"/>
</dbReference>
<dbReference type="SMART" id="SM00544">
    <property type="entry name" value="MA3"/>
    <property type="match status" value="1"/>
</dbReference>
<protein>
    <recommendedName>
        <fullName evidence="5">MI domain-containing protein</fullName>
    </recommendedName>
</protein>
<evidence type="ECO:0000313" key="6">
    <source>
        <dbReference type="EMBL" id="PVH14785.1"/>
    </source>
</evidence>
<proteinExistence type="inferred from homology"/>
<evidence type="ECO:0000256" key="1">
    <source>
        <dbReference type="ARBA" id="ARBA00004604"/>
    </source>
</evidence>
<evidence type="ECO:0000256" key="3">
    <source>
        <dbReference type="ARBA" id="ARBA00023242"/>
    </source>
</evidence>
<feature type="compositionally biased region" description="Basic and acidic residues" evidence="4">
    <location>
        <begin position="234"/>
        <end position="243"/>
    </location>
</feature>
<dbReference type="Gene3D" id="1.25.40.180">
    <property type="match status" value="1"/>
</dbReference>
<dbReference type="SMART" id="SM00543">
    <property type="entry name" value="MIF4G"/>
    <property type="match status" value="1"/>
</dbReference>
<feature type="compositionally biased region" description="Acidic residues" evidence="4">
    <location>
        <begin position="177"/>
        <end position="233"/>
    </location>
</feature>
<evidence type="ECO:0000256" key="4">
    <source>
        <dbReference type="SAM" id="MobiDB-lite"/>
    </source>
</evidence>
<dbReference type="GO" id="GO:0003723">
    <property type="term" value="F:RNA binding"/>
    <property type="evidence" value="ECO:0007669"/>
    <property type="project" value="InterPro"/>
</dbReference>
<feature type="compositionally biased region" description="Basic and acidic residues" evidence="4">
    <location>
        <begin position="20"/>
        <end position="34"/>
    </location>
</feature>
<reference evidence="6 7" key="1">
    <citation type="submission" date="2017-12" db="EMBL/GenBank/DDBJ databases">
        <title>Genome Sequence of the Amphotericin B-resistant Candida duobushaemulonii strain, B09383.</title>
        <authorList>
            <person name="Chow N.A."/>
            <person name="Gade L."/>
            <person name="Batra D."/>
            <person name="Rowe L.A."/>
            <person name="Loparev V.N."/>
            <person name="Litvintseva A.P."/>
        </authorList>
    </citation>
    <scope>NUCLEOTIDE SEQUENCE [LARGE SCALE GENOMIC DNA]</scope>
    <source>
        <strain evidence="6 7">B09383</strain>
    </source>
</reference>
<feature type="compositionally biased region" description="Acidic residues" evidence="4">
    <location>
        <begin position="124"/>
        <end position="152"/>
    </location>
</feature>
<dbReference type="GeneID" id="37005059"/>
<comment type="subcellular location">
    <subcellularLocation>
        <location evidence="1">Nucleus</location>
        <location evidence="1">Nucleolus</location>
    </subcellularLocation>
</comment>
<feature type="region of interest" description="Disordered" evidence="4">
    <location>
        <begin position="1"/>
        <end position="270"/>
    </location>
</feature>
<evidence type="ECO:0000259" key="5">
    <source>
        <dbReference type="PROSITE" id="PS51366"/>
    </source>
</evidence>
<dbReference type="GO" id="GO:0005730">
    <property type="term" value="C:nucleolus"/>
    <property type="evidence" value="ECO:0007669"/>
    <property type="project" value="UniProtKB-SubCell"/>
</dbReference>
<feature type="compositionally biased region" description="Basic and acidic residues" evidence="4">
    <location>
        <begin position="249"/>
        <end position="261"/>
    </location>
</feature>
<dbReference type="SUPFAM" id="SSF48371">
    <property type="entry name" value="ARM repeat"/>
    <property type="match status" value="1"/>
</dbReference>
<feature type="compositionally biased region" description="Acidic residues" evidence="4">
    <location>
        <begin position="293"/>
        <end position="317"/>
    </location>
</feature>
<dbReference type="InterPro" id="IPR003890">
    <property type="entry name" value="MIF4G-like_typ-3"/>
</dbReference>
<dbReference type="Pfam" id="PF02854">
    <property type="entry name" value="MIF4G"/>
    <property type="match status" value="1"/>
</dbReference>
<evidence type="ECO:0000256" key="2">
    <source>
        <dbReference type="ARBA" id="ARBA00006856"/>
    </source>
</evidence>
<organism evidence="6 7">
    <name type="scientific">Candidozyma duobushaemuli</name>
    <dbReference type="NCBI Taxonomy" id="1231522"/>
    <lineage>
        <taxon>Eukaryota</taxon>
        <taxon>Fungi</taxon>
        <taxon>Dikarya</taxon>
        <taxon>Ascomycota</taxon>
        <taxon>Saccharomycotina</taxon>
        <taxon>Pichiomycetes</taxon>
        <taxon>Metschnikowiaceae</taxon>
        <taxon>Candidozyma</taxon>
    </lineage>
</organism>
<comment type="similarity">
    <text evidence="2">Belongs to the CWC22 family.</text>
</comment>
<accession>A0A2V1AAU0</accession>
<dbReference type="PROSITE" id="PS51366">
    <property type="entry name" value="MI"/>
    <property type="match status" value="1"/>
</dbReference>
<dbReference type="InterPro" id="IPR050781">
    <property type="entry name" value="CWC22_splicing_factor"/>
</dbReference>
<dbReference type="InterPro" id="IPR003891">
    <property type="entry name" value="Initiation_fac_eIF4g_MI"/>
</dbReference>
<dbReference type="Pfam" id="PF02847">
    <property type="entry name" value="MA3"/>
    <property type="match status" value="1"/>
</dbReference>
<feature type="region of interest" description="Disordered" evidence="4">
    <location>
        <begin position="284"/>
        <end position="368"/>
    </location>
</feature>